<evidence type="ECO:0000313" key="4">
    <source>
        <dbReference type="Proteomes" id="UP000256328"/>
    </source>
</evidence>
<comment type="caution">
    <text evidence="3">The sequence shown here is derived from an EMBL/GenBank/DDBJ whole genome shotgun (WGS) entry which is preliminary data.</text>
</comment>
<evidence type="ECO:0000256" key="2">
    <source>
        <dbReference type="SAM" id="Phobius"/>
    </source>
</evidence>
<dbReference type="Proteomes" id="UP000256328">
    <property type="component" value="Unassembled WGS sequence"/>
</dbReference>
<feature type="transmembrane region" description="Helical" evidence="2">
    <location>
        <begin position="93"/>
        <end position="119"/>
    </location>
</feature>
<feature type="region of interest" description="Disordered" evidence="1">
    <location>
        <begin position="144"/>
        <end position="170"/>
    </location>
</feature>
<reference evidence="3 4" key="1">
    <citation type="journal article" date="2018" name="IMA Fungus">
        <title>IMA Genome-F 9: Draft genome sequence of Annulohypoxylon stygium, Aspergillus mulundensis, Berkeleyomyces basicola (syn. Thielaviopsis basicola), Ceratocystis smalleyi, two Cercospora beticola strains, Coleophoma cylindrospora, Fusarium fracticaudum, Phialophora cf. hyalina, and Morchella septimelata.</title>
        <authorList>
            <person name="Wingfield B.D."/>
            <person name="Bills G.F."/>
            <person name="Dong Y."/>
            <person name="Huang W."/>
            <person name="Nel W.J."/>
            <person name="Swalarsk-Parry B.S."/>
            <person name="Vaghefi N."/>
            <person name="Wilken P.M."/>
            <person name="An Z."/>
            <person name="de Beer Z.W."/>
            <person name="De Vos L."/>
            <person name="Chen L."/>
            <person name="Duong T.A."/>
            <person name="Gao Y."/>
            <person name="Hammerbacher A."/>
            <person name="Kikkert J.R."/>
            <person name="Li Y."/>
            <person name="Li H."/>
            <person name="Li K."/>
            <person name="Li Q."/>
            <person name="Liu X."/>
            <person name="Ma X."/>
            <person name="Naidoo K."/>
            <person name="Pethybridge S.J."/>
            <person name="Sun J."/>
            <person name="Steenkamp E.T."/>
            <person name="van der Nest M.A."/>
            <person name="van Wyk S."/>
            <person name="Wingfield M.J."/>
            <person name="Xiong C."/>
            <person name="Yue Q."/>
            <person name="Zhang X."/>
        </authorList>
    </citation>
    <scope>NUCLEOTIDE SEQUENCE [LARGE SCALE GENOMIC DNA]</scope>
    <source>
        <strain evidence="3 4">BP5796</strain>
    </source>
</reference>
<dbReference type="OrthoDB" id="10387842at2759"/>
<evidence type="ECO:0000256" key="1">
    <source>
        <dbReference type="SAM" id="MobiDB-lite"/>
    </source>
</evidence>
<keyword evidence="4" id="KW-1185">Reference proteome</keyword>
<keyword evidence="2" id="KW-1133">Transmembrane helix</keyword>
<gene>
    <name evidence="3" type="ORF">BP5796_12730</name>
</gene>
<evidence type="ECO:0008006" key="5">
    <source>
        <dbReference type="Google" id="ProtNLM"/>
    </source>
</evidence>
<organism evidence="3 4">
    <name type="scientific">Coleophoma crateriformis</name>
    <dbReference type="NCBI Taxonomy" id="565419"/>
    <lineage>
        <taxon>Eukaryota</taxon>
        <taxon>Fungi</taxon>
        <taxon>Dikarya</taxon>
        <taxon>Ascomycota</taxon>
        <taxon>Pezizomycotina</taxon>
        <taxon>Leotiomycetes</taxon>
        <taxon>Helotiales</taxon>
        <taxon>Dermateaceae</taxon>
        <taxon>Coleophoma</taxon>
    </lineage>
</organism>
<name>A0A3D8Q6I9_9HELO</name>
<keyword evidence="2" id="KW-0472">Membrane</keyword>
<keyword evidence="2" id="KW-0812">Transmembrane</keyword>
<protein>
    <recommendedName>
        <fullName evidence="5">Apple domain-containing protein</fullName>
    </recommendedName>
</protein>
<sequence length="290" mass="30143">MVHYEDGLEVVVRDEGLEVVSVRDEGPCVQSIEDAWTGHNEGHDRKYDVQKEDKNSKYLSISSEQTRTSHDPLQQKEEVYNSRKGRICGLSRVCFWIVLAVAATIIIAGAVGGGLGAGLSKKATGSHSLAPGTTTTATVSSVPTSITASSTTPSSTVKGSSTSTSTTSSATPYGTDIAGCPGANGTTYSSSSSTTSFLKLCNQDYHDPTNGYTINIATTDNPSSTVSLNSCIDSCVAYNADNNAVPGSGGCVAAVIVMSTSQCWLKNSTGLHVDTTGQYDIAAGCMDGYC</sequence>
<dbReference type="AlphaFoldDB" id="A0A3D8Q6I9"/>
<evidence type="ECO:0000313" key="3">
    <source>
        <dbReference type="EMBL" id="RDW57280.1"/>
    </source>
</evidence>
<proteinExistence type="predicted"/>
<dbReference type="EMBL" id="PDLN01000023">
    <property type="protein sequence ID" value="RDW57280.1"/>
    <property type="molecule type" value="Genomic_DNA"/>
</dbReference>
<accession>A0A3D8Q6I9</accession>